<dbReference type="EMBL" id="VSRR010050947">
    <property type="protein sequence ID" value="MPC79366.1"/>
    <property type="molecule type" value="Genomic_DNA"/>
</dbReference>
<keyword evidence="2" id="KW-1185">Reference proteome</keyword>
<proteinExistence type="predicted"/>
<dbReference type="Proteomes" id="UP000324222">
    <property type="component" value="Unassembled WGS sequence"/>
</dbReference>
<evidence type="ECO:0000313" key="1">
    <source>
        <dbReference type="EMBL" id="MPC79366.1"/>
    </source>
</evidence>
<evidence type="ECO:0000313" key="2">
    <source>
        <dbReference type="Proteomes" id="UP000324222"/>
    </source>
</evidence>
<reference evidence="1 2" key="1">
    <citation type="submission" date="2019-05" db="EMBL/GenBank/DDBJ databases">
        <title>Another draft genome of Portunus trituberculatus and its Hox gene families provides insights of decapod evolution.</title>
        <authorList>
            <person name="Jeong J.-H."/>
            <person name="Song I."/>
            <person name="Kim S."/>
            <person name="Choi T."/>
            <person name="Kim D."/>
            <person name="Ryu S."/>
            <person name="Kim W."/>
        </authorList>
    </citation>
    <scope>NUCLEOTIDE SEQUENCE [LARGE SCALE GENOMIC DNA]</scope>
    <source>
        <tissue evidence="1">Muscle</tissue>
    </source>
</reference>
<organism evidence="1 2">
    <name type="scientific">Portunus trituberculatus</name>
    <name type="common">Swimming crab</name>
    <name type="synonym">Neptunus trituberculatus</name>
    <dbReference type="NCBI Taxonomy" id="210409"/>
    <lineage>
        <taxon>Eukaryota</taxon>
        <taxon>Metazoa</taxon>
        <taxon>Ecdysozoa</taxon>
        <taxon>Arthropoda</taxon>
        <taxon>Crustacea</taxon>
        <taxon>Multicrustacea</taxon>
        <taxon>Malacostraca</taxon>
        <taxon>Eumalacostraca</taxon>
        <taxon>Eucarida</taxon>
        <taxon>Decapoda</taxon>
        <taxon>Pleocyemata</taxon>
        <taxon>Brachyura</taxon>
        <taxon>Eubrachyura</taxon>
        <taxon>Portunoidea</taxon>
        <taxon>Portunidae</taxon>
        <taxon>Portuninae</taxon>
        <taxon>Portunus</taxon>
    </lineage>
</organism>
<protein>
    <submittedName>
        <fullName evidence="1">Uncharacterized protein</fullName>
    </submittedName>
</protein>
<sequence length="59" mass="6457">MLNKVATDVYHPSPIALVSLRFAGFSHLRIPSPNFVPTPEAKIIEIFVTTIKIPAIVQG</sequence>
<name>A0A5B7IBS6_PORTR</name>
<comment type="caution">
    <text evidence="1">The sequence shown here is derived from an EMBL/GenBank/DDBJ whole genome shotgun (WGS) entry which is preliminary data.</text>
</comment>
<accession>A0A5B7IBS6</accession>
<dbReference type="AlphaFoldDB" id="A0A5B7IBS6"/>
<gene>
    <name evidence="1" type="ORF">E2C01_073890</name>
</gene>